<evidence type="ECO:0000313" key="5">
    <source>
        <dbReference type="Proteomes" id="UP000318878"/>
    </source>
</evidence>
<evidence type="ECO:0000256" key="2">
    <source>
        <dbReference type="SAM" id="MobiDB-lite"/>
    </source>
</evidence>
<feature type="chain" id="PRO_5022878119" evidence="3">
    <location>
        <begin position="25"/>
        <end position="1062"/>
    </location>
</feature>
<feature type="signal peptide" evidence="3">
    <location>
        <begin position="1"/>
        <end position="24"/>
    </location>
</feature>
<accession>A0A5C5V4D3</accession>
<name>A0A5C5V4D3_9BACT</name>
<keyword evidence="1" id="KW-0175">Coiled coil</keyword>
<comment type="caution">
    <text evidence="4">The sequence shown here is derived from an EMBL/GenBank/DDBJ whole genome shotgun (WGS) entry which is preliminary data.</text>
</comment>
<evidence type="ECO:0000256" key="1">
    <source>
        <dbReference type="SAM" id="Coils"/>
    </source>
</evidence>
<keyword evidence="3" id="KW-0732">Signal</keyword>
<feature type="coiled-coil region" evidence="1">
    <location>
        <begin position="974"/>
        <end position="1056"/>
    </location>
</feature>
<feature type="region of interest" description="Disordered" evidence="2">
    <location>
        <begin position="763"/>
        <end position="832"/>
    </location>
</feature>
<dbReference type="Proteomes" id="UP000318878">
    <property type="component" value="Unassembled WGS sequence"/>
</dbReference>
<sequence precursor="true">MLKSKWMRRLAAASTLLVVGVACAALFAQDEKEAKPAEAKPAKTGESPRVIIRADGAVTAETRMEEGETKQTLRAQDLQLEPQGLSPGATPVRRPSALQKRPTNHAYSSVRLEIPLETDRYPLGEIYEVVPAQAFAVVARKTNDSGETTESLIAANCRLERAEMEVRPGPDRTRLIVSAPLPNADAPLRTQAKIDQLAKEGYEFQLDGLRLEAAKPEEVRIKLRLTLKTDEFPLELLQANVGNENVSITKRNGEPSIDAIYETGCRIEEVRDEDDGEAQAEVIVSFDKGAPRPSPKYLKQADVDSDLADGIKYALHGLFDPNNPNPEKTFMMRRADTRSDEPALESYRLVMLPIDRADYPRGPATVDRPYDVQVISDSGEAVPFATQCLIHIGHEPRELQDKQMLIALPIGFDYRENRKVSPKLIETLEQLGKKFQLTPHQEESKVAAAPAKATNSLVAPTAPAGNSEPSDANVLSQPRRIEVRLDPKLVDEELLEANIGNGMIQVLAIRRGADPGTAGPVDVAYQMATGCQLIEVKHVGLPHPTTPKLFVGHPVAVLLVSEPSPQTGKQLTQKEVDDALEAGARFRLVGLVDSKSPPTSNALAFDPPRVEKSADAPSVTIRVPLDANTYSMEWLNHNKPNQLIQLFAGGTGITKASEGFHSFGCNFAIRKFLPDSLTGRINLVDLEVVSLVDPTSPAAPPVTEQAMQEKVDELRAKKFRFVLQGLVPLGEPVPKYATATPHADTRPNSSGIARFVPGSGYSRNPYGAPGGNAAMPRNSSAFNPTAPAPFGSRFSLPNAPNANGPTQRFGVGPANQFASPAAPPSNSASTSPYYGKATATPYGGASLAPTGSAPSPYTQAGNSQFKPPGVPGSNAWAPGYANSSNPQAAAPAAVPDSPPGATNAYVPATGYSSAASPHFSIPAPRLTAPSGASHNYSAASNYAVPAYAPNVIASPKYAPASSQPSNAKINRPLEQKKRQALARLEKAKTDAEKAQAREELRQALTEVFTADMKQRDNQARDIEARVKKLRQQYDAREDAKDEIIELQLKLLEKQAEGLEFPQ</sequence>
<keyword evidence="5" id="KW-1185">Reference proteome</keyword>
<evidence type="ECO:0000256" key="3">
    <source>
        <dbReference type="SAM" id="SignalP"/>
    </source>
</evidence>
<feature type="compositionally biased region" description="Basic and acidic residues" evidence="2">
    <location>
        <begin position="62"/>
        <end position="71"/>
    </location>
</feature>
<protein>
    <submittedName>
        <fullName evidence="4">Uncharacterized protein</fullName>
    </submittedName>
</protein>
<dbReference type="EMBL" id="SJPF01000003">
    <property type="protein sequence ID" value="TWT32617.1"/>
    <property type="molecule type" value="Genomic_DNA"/>
</dbReference>
<feature type="compositionally biased region" description="Low complexity" evidence="2">
    <location>
        <begin position="813"/>
        <end position="832"/>
    </location>
</feature>
<feature type="region of interest" description="Disordered" evidence="2">
    <location>
        <begin position="62"/>
        <end position="104"/>
    </location>
</feature>
<dbReference type="PROSITE" id="PS51257">
    <property type="entry name" value="PROKAR_LIPOPROTEIN"/>
    <property type="match status" value="1"/>
</dbReference>
<evidence type="ECO:0000313" key="4">
    <source>
        <dbReference type="EMBL" id="TWT32617.1"/>
    </source>
</evidence>
<proteinExistence type="predicted"/>
<feature type="region of interest" description="Disordered" evidence="2">
    <location>
        <begin position="845"/>
        <end position="896"/>
    </location>
</feature>
<feature type="compositionally biased region" description="Polar residues" evidence="2">
    <location>
        <begin position="852"/>
        <end position="865"/>
    </location>
</feature>
<organism evidence="4 5">
    <name type="scientific">Blastopirellula retiformator</name>
    <dbReference type="NCBI Taxonomy" id="2527970"/>
    <lineage>
        <taxon>Bacteria</taxon>
        <taxon>Pseudomonadati</taxon>
        <taxon>Planctomycetota</taxon>
        <taxon>Planctomycetia</taxon>
        <taxon>Pirellulales</taxon>
        <taxon>Pirellulaceae</taxon>
        <taxon>Blastopirellula</taxon>
    </lineage>
</organism>
<dbReference type="OrthoDB" id="9854025at2"/>
<dbReference type="AlphaFoldDB" id="A0A5C5V4D3"/>
<feature type="compositionally biased region" description="Low complexity" evidence="2">
    <location>
        <begin position="881"/>
        <end position="896"/>
    </location>
</feature>
<gene>
    <name evidence="4" type="ORF">Enr8_24220</name>
</gene>
<dbReference type="RefSeq" id="WP_146431786.1">
    <property type="nucleotide sequence ID" value="NZ_SJPF01000003.1"/>
</dbReference>
<reference evidence="4 5" key="1">
    <citation type="submission" date="2019-02" db="EMBL/GenBank/DDBJ databases">
        <title>Deep-cultivation of Planctomycetes and their phenomic and genomic characterization uncovers novel biology.</title>
        <authorList>
            <person name="Wiegand S."/>
            <person name="Jogler M."/>
            <person name="Boedeker C."/>
            <person name="Pinto D."/>
            <person name="Vollmers J."/>
            <person name="Rivas-Marin E."/>
            <person name="Kohn T."/>
            <person name="Peeters S.H."/>
            <person name="Heuer A."/>
            <person name="Rast P."/>
            <person name="Oberbeckmann S."/>
            <person name="Bunk B."/>
            <person name="Jeske O."/>
            <person name="Meyerdierks A."/>
            <person name="Storesund J.E."/>
            <person name="Kallscheuer N."/>
            <person name="Luecker S."/>
            <person name="Lage O.M."/>
            <person name="Pohl T."/>
            <person name="Merkel B.J."/>
            <person name="Hornburger P."/>
            <person name="Mueller R.-W."/>
            <person name="Bruemmer F."/>
            <person name="Labrenz M."/>
            <person name="Spormann A.M."/>
            <person name="Op Den Camp H."/>
            <person name="Overmann J."/>
            <person name="Amann R."/>
            <person name="Jetten M.S.M."/>
            <person name="Mascher T."/>
            <person name="Medema M.H."/>
            <person name="Devos D.P."/>
            <person name="Kaster A.-K."/>
            <person name="Ovreas L."/>
            <person name="Rohde M."/>
            <person name="Galperin M.Y."/>
            <person name="Jogler C."/>
        </authorList>
    </citation>
    <scope>NUCLEOTIDE SEQUENCE [LARGE SCALE GENOMIC DNA]</scope>
    <source>
        <strain evidence="4 5">Enr8</strain>
    </source>
</reference>